<keyword evidence="3" id="KW-1185">Reference proteome</keyword>
<evidence type="ECO:0000313" key="3">
    <source>
        <dbReference type="Proteomes" id="UP001187192"/>
    </source>
</evidence>
<comment type="caution">
    <text evidence="2">The sequence shown here is derived from an EMBL/GenBank/DDBJ whole genome shotgun (WGS) entry which is preliminary data.</text>
</comment>
<dbReference type="Proteomes" id="UP001187192">
    <property type="component" value="Unassembled WGS sequence"/>
</dbReference>
<gene>
    <name evidence="2" type="ORF">TIFTF001_009607</name>
</gene>
<dbReference type="AlphaFoldDB" id="A0AA87ZQ84"/>
<protein>
    <submittedName>
        <fullName evidence="2">Uncharacterized protein</fullName>
    </submittedName>
</protein>
<evidence type="ECO:0000313" key="2">
    <source>
        <dbReference type="EMBL" id="GMN40383.1"/>
    </source>
</evidence>
<reference evidence="2" key="1">
    <citation type="submission" date="2023-07" db="EMBL/GenBank/DDBJ databases">
        <title>draft genome sequence of fig (Ficus carica).</title>
        <authorList>
            <person name="Takahashi T."/>
            <person name="Nishimura K."/>
        </authorList>
    </citation>
    <scope>NUCLEOTIDE SEQUENCE</scope>
</reference>
<proteinExistence type="predicted"/>
<sequence>MMKPSGLPRIMEFAQRVEDRNGYLRPNKHGSGMAGFRTHGFSSSSGQRNSGLVAEYNPPSVGSGYASSGLPFGEWPV</sequence>
<feature type="region of interest" description="Disordered" evidence="1">
    <location>
        <begin position="22"/>
        <end position="77"/>
    </location>
</feature>
<name>A0AA87ZQ84_FICCA</name>
<evidence type="ECO:0000256" key="1">
    <source>
        <dbReference type="SAM" id="MobiDB-lite"/>
    </source>
</evidence>
<organism evidence="2 3">
    <name type="scientific">Ficus carica</name>
    <name type="common">Common fig</name>
    <dbReference type="NCBI Taxonomy" id="3494"/>
    <lineage>
        <taxon>Eukaryota</taxon>
        <taxon>Viridiplantae</taxon>
        <taxon>Streptophyta</taxon>
        <taxon>Embryophyta</taxon>
        <taxon>Tracheophyta</taxon>
        <taxon>Spermatophyta</taxon>
        <taxon>Magnoliopsida</taxon>
        <taxon>eudicotyledons</taxon>
        <taxon>Gunneridae</taxon>
        <taxon>Pentapetalae</taxon>
        <taxon>rosids</taxon>
        <taxon>fabids</taxon>
        <taxon>Rosales</taxon>
        <taxon>Moraceae</taxon>
        <taxon>Ficeae</taxon>
        <taxon>Ficus</taxon>
    </lineage>
</organism>
<accession>A0AA87ZQ84</accession>
<dbReference type="EMBL" id="BTGU01000011">
    <property type="protein sequence ID" value="GMN40383.1"/>
    <property type="molecule type" value="Genomic_DNA"/>
</dbReference>
<feature type="compositionally biased region" description="Polar residues" evidence="1">
    <location>
        <begin position="40"/>
        <end position="50"/>
    </location>
</feature>